<feature type="domain" description="Alpha/beta hydrolase fold-3" evidence="3">
    <location>
        <begin position="107"/>
        <end position="304"/>
    </location>
</feature>
<dbReference type="Gene3D" id="3.40.50.1820">
    <property type="entry name" value="alpha/beta hydrolase"/>
    <property type="match status" value="1"/>
</dbReference>
<feature type="transmembrane region" description="Helical" evidence="2">
    <location>
        <begin position="33"/>
        <end position="53"/>
    </location>
</feature>
<dbReference type="InterPro" id="IPR029058">
    <property type="entry name" value="AB_hydrolase_fold"/>
</dbReference>
<evidence type="ECO:0000259" key="3">
    <source>
        <dbReference type="Pfam" id="PF07859"/>
    </source>
</evidence>
<evidence type="ECO:0000313" key="4">
    <source>
        <dbReference type="EMBL" id="ORZ01626.1"/>
    </source>
</evidence>
<dbReference type="Pfam" id="PF07859">
    <property type="entry name" value="Abhydrolase_3"/>
    <property type="match status" value="1"/>
</dbReference>
<dbReference type="InterPro" id="IPR013094">
    <property type="entry name" value="AB_hydrolase_3"/>
</dbReference>
<protein>
    <submittedName>
        <fullName evidence="4">Alpha/Beta hydrolase protein</fullName>
    </submittedName>
</protein>
<proteinExistence type="predicted"/>
<keyword evidence="2" id="KW-1133">Transmembrane helix</keyword>
<dbReference type="SUPFAM" id="SSF53474">
    <property type="entry name" value="alpha/beta-Hydrolases"/>
    <property type="match status" value="1"/>
</dbReference>
<dbReference type="PANTHER" id="PTHR48081:SF8">
    <property type="entry name" value="ALPHA_BETA HYDROLASE FOLD-3 DOMAIN-CONTAINING PROTEIN-RELATED"/>
    <property type="match status" value="1"/>
</dbReference>
<evidence type="ECO:0000256" key="2">
    <source>
        <dbReference type="SAM" id="Phobius"/>
    </source>
</evidence>
<dbReference type="EMBL" id="MCGN01000002">
    <property type="protein sequence ID" value="ORZ01626.1"/>
    <property type="molecule type" value="Genomic_DNA"/>
</dbReference>
<keyword evidence="2" id="KW-0812">Transmembrane</keyword>
<dbReference type="OMA" id="NRMELAY"/>
<dbReference type="GO" id="GO:0016787">
    <property type="term" value="F:hydrolase activity"/>
    <property type="evidence" value="ECO:0007669"/>
    <property type="project" value="UniProtKB-KW"/>
</dbReference>
<dbReference type="OrthoDB" id="408631at2759"/>
<sequence>MNRERAATQNGISYSIVRTRGHRRCRSRSTMWSSFRAWLVLFLLRFAFTWGQYEYLQKIVNILGYLVPTEKNWTLPDEKGVWIAEDITKAKKEDLADRIAASDIVILWVPGGGFRMNLGSLYQHTFKAWARILESDKQIKCMFFVPNYRTSPEYRFPAAIDDIKETYQWLIETMQVPAQKLLIGGDDAGAALAIDAMYTHALHVPGAIFASPYTGLEAGGESWRENMTNDWLNAAALHPEGGAQPFRYLGQNQKPLSSCVPPRMLIMVGGHEVLLDEAGYLAAAGREGGAAVTLFQAPSQVHLFSLLGFVFGDMNAWQQSVDYVASFVSDICNKRT</sequence>
<dbReference type="InParanoid" id="A0A1X2HRU7"/>
<reference evidence="4 5" key="1">
    <citation type="submission" date="2016-07" db="EMBL/GenBank/DDBJ databases">
        <title>Pervasive Adenine N6-methylation of Active Genes in Fungi.</title>
        <authorList>
            <consortium name="DOE Joint Genome Institute"/>
            <person name="Mondo S.J."/>
            <person name="Dannebaum R.O."/>
            <person name="Kuo R.C."/>
            <person name="Labutti K."/>
            <person name="Haridas S."/>
            <person name="Kuo A."/>
            <person name="Salamov A."/>
            <person name="Ahrendt S.R."/>
            <person name="Lipzen A."/>
            <person name="Sullivan W."/>
            <person name="Andreopoulos W.B."/>
            <person name="Clum A."/>
            <person name="Lindquist E."/>
            <person name="Daum C."/>
            <person name="Ramamoorthy G.K."/>
            <person name="Gryganskyi A."/>
            <person name="Culley D."/>
            <person name="Magnuson J.K."/>
            <person name="James T.Y."/>
            <person name="O'Malley M.A."/>
            <person name="Stajich J.E."/>
            <person name="Spatafora J.W."/>
            <person name="Visel A."/>
            <person name="Grigoriev I.V."/>
        </authorList>
    </citation>
    <scope>NUCLEOTIDE SEQUENCE [LARGE SCALE GENOMIC DNA]</scope>
    <source>
        <strain evidence="4 5">NRRL 2496</strain>
    </source>
</reference>
<organism evidence="4 5">
    <name type="scientific">Syncephalastrum racemosum</name>
    <name type="common">Filamentous fungus</name>
    <dbReference type="NCBI Taxonomy" id="13706"/>
    <lineage>
        <taxon>Eukaryota</taxon>
        <taxon>Fungi</taxon>
        <taxon>Fungi incertae sedis</taxon>
        <taxon>Mucoromycota</taxon>
        <taxon>Mucoromycotina</taxon>
        <taxon>Mucoromycetes</taxon>
        <taxon>Mucorales</taxon>
        <taxon>Syncephalastraceae</taxon>
        <taxon>Syncephalastrum</taxon>
    </lineage>
</organism>
<name>A0A1X2HRU7_SYNRA</name>
<keyword evidence="2" id="KW-0472">Membrane</keyword>
<dbReference type="Proteomes" id="UP000242180">
    <property type="component" value="Unassembled WGS sequence"/>
</dbReference>
<gene>
    <name evidence="4" type="ORF">BCR43DRAFT_487237</name>
</gene>
<comment type="caution">
    <text evidence="4">The sequence shown here is derived from an EMBL/GenBank/DDBJ whole genome shotgun (WGS) entry which is preliminary data.</text>
</comment>
<evidence type="ECO:0000256" key="1">
    <source>
        <dbReference type="ARBA" id="ARBA00022801"/>
    </source>
</evidence>
<accession>A0A1X2HRU7</accession>
<dbReference type="InterPro" id="IPR050300">
    <property type="entry name" value="GDXG_lipolytic_enzyme"/>
</dbReference>
<keyword evidence="5" id="KW-1185">Reference proteome</keyword>
<evidence type="ECO:0000313" key="5">
    <source>
        <dbReference type="Proteomes" id="UP000242180"/>
    </source>
</evidence>
<dbReference type="STRING" id="13706.A0A1X2HRU7"/>
<dbReference type="AlphaFoldDB" id="A0A1X2HRU7"/>
<keyword evidence="1 4" id="KW-0378">Hydrolase</keyword>
<dbReference type="PANTHER" id="PTHR48081">
    <property type="entry name" value="AB HYDROLASE SUPERFAMILY PROTEIN C4A8.06C"/>
    <property type="match status" value="1"/>
</dbReference>